<feature type="region of interest" description="Disordered" evidence="1">
    <location>
        <begin position="300"/>
        <end position="632"/>
    </location>
</feature>
<feature type="compositionally biased region" description="Low complexity" evidence="1">
    <location>
        <begin position="254"/>
        <end position="273"/>
    </location>
</feature>
<protein>
    <submittedName>
        <fullName evidence="2">Putative glutamate receptor ionotropic n-methyl d-aspartate-associated protein</fullName>
    </submittedName>
</protein>
<feature type="compositionally biased region" description="Low complexity" evidence="1">
    <location>
        <begin position="610"/>
        <end position="632"/>
    </location>
</feature>
<proteinExistence type="evidence at transcript level"/>
<evidence type="ECO:0000256" key="1">
    <source>
        <dbReference type="SAM" id="MobiDB-lite"/>
    </source>
</evidence>
<feature type="region of interest" description="Disordered" evidence="1">
    <location>
        <begin position="131"/>
        <end position="194"/>
    </location>
</feature>
<reference evidence="2" key="1">
    <citation type="submission" date="2012-11" db="EMBL/GenBank/DDBJ databases">
        <authorList>
            <person name="Lucero-Rivera Y.E."/>
            <person name="Tovar-Ramirez D."/>
        </authorList>
    </citation>
    <scope>NUCLEOTIDE SEQUENCE</scope>
    <source>
        <tissue evidence="2">Salivary gland</tissue>
    </source>
</reference>
<feature type="compositionally biased region" description="Low complexity" evidence="1">
    <location>
        <begin position="300"/>
        <end position="318"/>
    </location>
</feature>
<dbReference type="AlphaFoldDB" id="L7MBJ0"/>
<reference evidence="2" key="2">
    <citation type="journal article" date="2015" name="J. Proteomics">
        <title>Sexual differences in the sialomes of the zebra tick, Rhipicephalus pulchellus.</title>
        <authorList>
            <person name="Tan A.W."/>
            <person name="Francischetti I.M."/>
            <person name="Slovak M."/>
            <person name="Kini R.M."/>
            <person name="Ribeiro J.M."/>
        </authorList>
    </citation>
    <scope>NUCLEOTIDE SEQUENCE</scope>
    <source>
        <tissue evidence="2">Salivary gland</tissue>
    </source>
</reference>
<name>L7MBJ0_RHIPC</name>
<feature type="region of interest" description="Disordered" evidence="1">
    <location>
        <begin position="220"/>
        <end position="283"/>
    </location>
</feature>
<sequence length="632" mass="69117">ASETLHAKSTLTKRIPPQLRRRERDWTAAMILPITALRLAVAAAVENVTAPLPPGDFPDGDVIIWRRSDEGSDNSSWLPPPLPPSLIPDKLDPGFAPDYHTRIRLPQNSTDVLTVADIAEIESMLVRLNDTTNGTLSSDSEKPTERVRRSVDDEDEEDDEEENNVSPLKSEATPEVFPQGESVPGYSEGAQMRPVPQMDDQTSEFFGKFLGLKSGDRAEETHAALVEPAGLLQKAEEDDEQVRDRRQATPTPPVTSTSEDVVPTTVPSPEPTTIAPLEQSTPSVAEATTVVPLEETTLAVTETTTIAAPEPTTFITPEGSSETPQPSALPTEKVEEKPEGNTPGLPTSPPEIATDQPVPQYPSYPFQPEDFFSQGFYPPGNFPQGFYPQYPQGGYPQYPQNANPQYPRGGYPQYPQNANPQYPQGGYPQYPQNANRQYPQGAYPQYPQGAYPQYPQYPQNPRGFYPNPSGIIDPGFAPDPNRQLLQRAREEQRRKGLRQPGSDAPYGPWQGYPGGSGIIDPGFAPRPIDPLLQRDLELQRQNGGKQENKMSPEPHLNIVHAEGGAQGYPPNAPSGGQGPEAPRMEDTLIQQTQDQARQQQEQLRPSAPQAESVNSAEAVTAAASAGAESYRE</sequence>
<accession>L7MBJ0</accession>
<evidence type="ECO:0000313" key="2">
    <source>
        <dbReference type="EMBL" id="JAA61596.1"/>
    </source>
</evidence>
<keyword evidence="2" id="KW-0675">Receptor</keyword>
<feature type="compositionally biased region" description="Polar residues" evidence="1">
    <location>
        <begin position="319"/>
        <end position="328"/>
    </location>
</feature>
<feature type="non-terminal residue" evidence="2">
    <location>
        <position position="1"/>
    </location>
</feature>
<feature type="compositionally biased region" description="Basic and acidic residues" evidence="1">
    <location>
        <begin position="139"/>
        <end position="151"/>
    </location>
</feature>
<feature type="compositionally biased region" description="Acidic residues" evidence="1">
    <location>
        <begin position="152"/>
        <end position="163"/>
    </location>
</feature>
<feature type="compositionally biased region" description="Low complexity" evidence="1">
    <location>
        <begin position="382"/>
        <end position="459"/>
    </location>
</feature>
<dbReference type="EMBL" id="GACK01003438">
    <property type="protein sequence ID" value="JAA61596.1"/>
    <property type="molecule type" value="mRNA"/>
</dbReference>
<organism evidence="2">
    <name type="scientific">Rhipicephalus pulchellus</name>
    <name type="common">Yellow backed tick</name>
    <name type="synonym">Dermacentor pulchellus</name>
    <dbReference type="NCBI Taxonomy" id="72859"/>
    <lineage>
        <taxon>Eukaryota</taxon>
        <taxon>Metazoa</taxon>
        <taxon>Ecdysozoa</taxon>
        <taxon>Arthropoda</taxon>
        <taxon>Chelicerata</taxon>
        <taxon>Arachnida</taxon>
        <taxon>Acari</taxon>
        <taxon>Parasitiformes</taxon>
        <taxon>Ixodida</taxon>
        <taxon>Ixodoidea</taxon>
        <taxon>Ixodidae</taxon>
        <taxon>Rhipicephalinae</taxon>
        <taxon>Rhipicephalus</taxon>
        <taxon>Rhipicephalus</taxon>
    </lineage>
</organism>
<feature type="compositionally biased region" description="Low complexity" evidence="1">
    <location>
        <begin position="590"/>
        <end position="602"/>
    </location>
</feature>